<comment type="caution">
    <text evidence="2">The sequence shown here is derived from an EMBL/GenBank/DDBJ whole genome shotgun (WGS) entry which is preliminary data.</text>
</comment>
<dbReference type="AlphaFoldDB" id="A0A084IQI0"/>
<dbReference type="EMBL" id="APNK01000002">
    <property type="protein sequence ID" value="KEZ78964.1"/>
    <property type="molecule type" value="Genomic_DNA"/>
</dbReference>
<dbReference type="OrthoDB" id="5296245at2"/>
<evidence type="ECO:0000259" key="1">
    <source>
        <dbReference type="Pfam" id="PF07238"/>
    </source>
</evidence>
<dbReference type="PATRIC" id="fig|1304275.5.peg.507"/>
<evidence type="ECO:0000313" key="2">
    <source>
        <dbReference type="EMBL" id="KEZ78964.1"/>
    </source>
</evidence>
<organism evidence="2 3">
    <name type="scientific">Salinisphaera hydrothermalis (strain C41B8)</name>
    <dbReference type="NCBI Taxonomy" id="1304275"/>
    <lineage>
        <taxon>Bacteria</taxon>
        <taxon>Pseudomonadati</taxon>
        <taxon>Pseudomonadota</taxon>
        <taxon>Gammaproteobacteria</taxon>
        <taxon>Salinisphaerales</taxon>
        <taxon>Salinisphaeraceae</taxon>
        <taxon>Salinisphaera</taxon>
    </lineage>
</organism>
<accession>A0A084IQI0</accession>
<name>A0A084IQI0_SALHC</name>
<dbReference type="RefSeq" id="WP_037333517.1">
    <property type="nucleotide sequence ID" value="NZ_APNK01000002.1"/>
</dbReference>
<reference evidence="2 3" key="1">
    <citation type="submission" date="2013-03" db="EMBL/GenBank/DDBJ databases">
        <title>Salinisphaera hydrothermalis C41B8 Genome Sequencing.</title>
        <authorList>
            <person name="Li C."/>
            <person name="Lai Q."/>
            <person name="Shao Z."/>
        </authorList>
    </citation>
    <scope>NUCLEOTIDE SEQUENCE [LARGE SCALE GENOMIC DNA]</scope>
    <source>
        <strain evidence="2 3">C41B8</strain>
    </source>
</reference>
<protein>
    <submittedName>
        <fullName evidence="2">Type IV pilus assembly PilZ</fullName>
    </submittedName>
</protein>
<dbReference type="eggNOG" id="COG3215">
    <property type="taxonomic scope" value="Bacteria"/>
</dbReference>
<proteinExistence type="predicted"/>
<keyword evidence="3" id="KW-1185">Reference proteome</keyword>
<dbReference type="Gene3D" id="2.40.10.220">
    <property type="entry name" value="predicted glycosyltransferase like domains"/>
    <property type="match status" value="1"/>
</dbReference>
<gene>
    <name evidence="2" type="ORF">C41B8_02502</name>
</gene>
<dbReference type="Proteomes" id="UP000028302">
    <property type="component" value="Unassembled WGS sequence"/>
</dbReference>
<sequence>MSDLSIAGQSGIVRFDVPNNRALYEAYMPFIRNGGLFVGQPHLLDKHFDLGAEVFLLLHLKEQDERVTVAGRVAWVSLPGTQRPPGIGIQFAEPDAMQIQQRIETLLAGQLESDRPTHTL</sequence>
<feature type="domain" description="PilZ" evidence="1">
    <location>
        <begin position="17"/>
        <end position="108"/>
    </location>
</feature>
<dbReference type="InterPro" id="IPR009875">
    <property type="entry name" value="PilZ_domain"/>
</dbReference>
<dbReference type="STRING" id="1304275.C41B8_02502"/>
<evidence type="ECO:0000313" key="3">
    <source>
        <dbReference type="Proteomes" id="UP000028302"/>
    </source>
</evidence>
<dbReference type="GO" id="GO:0035438">
    <property type="term" value="F:cyclic-di-GMP binding"/>
    <property type="evidence" value="ECO:0007669"/>
    <property type="project" value="InterPro"/>
</dbReference>
<dbReference type="Pfam" id="PF07238">
    <property type="entry name" value="PilZ"/>
    <property type="match status" value="1"/>
</dbReference>